<organism evidence="5 6">
    <name type="scientific">Mycobacterium saskatchewanense</name>
    <dbReference type="NCBI Taxonomy" id="220927"/>
    <lineage>
        <taxon>Bacteria</taxon>
        <taxon>Bacillati</taxon>
        <taxon>Actinomycetota</taxon>
        <taxon>Actinomycetes</taxon>
        <taxon>Mycobacteriales</taxon>
        <taxon>Mycobacteriaceae</taxon>
        <taxon>Mycobacterium</taxon>
        <taxon>Mycobacterium simiae complex</taxon>
    </lineage>
</organism>
<dbReference type="Proteomes" id="UP000193387">
    <property type="component" value="Unassembled WGS sequence"/>
</dbReference>
<protein>
    <submittedName>
        <fullName evidence="5">Long-chain fatty acid--CoA ligase</fullName>
    </submittedName>
</protein>
<dbReference type="GO" id="GO:0006631">
    <property type="term" value="P:fatty acid metabolic process"/>
    <property type="evidence" value="ECO:0007669"/>
    <property type="project" value="TreeGrafter"/>
</dbReference>
<reference evidence="5 6" key="1">
    <citation type="submission" date="2016-01" db="EMBL/GenBank/DDBJ databases">
        <title>The new phylogeny of the genus Mycobacterium.</title>
        <authorList>
            <person name="Tarcisio F."/>
            <person name="Conor M."/>
            <person name="Antonella G."/>
            <person name="Elisabetta G."/>
            <person name="Giulia F.S."/>
            <person name="Sara T."/>
            <person name="Anna F."/>
            <person name="Clotilde B."/>
            <person name="Roberto B."/>
            <person name="Veronica D.S."/>
            <person name="Fabio R."/>
            <person name="Monica P."/>
            <person name="Olivier J."/>
            <person name="Enrico T."/>
            <person name="Nicola S."/>
        </authorList>
    </citation>
    <scope>NUCLEOTIDE SEQUENCE [LARGE SCALE GENOMIC DNA]</scope>
    <source>
        <strain evidence="5 6">DSM 44616</strain>
    </source>
</reference>
<accession>A0AAJ3TW49</accession>
<dbReference type="Pfam" id="PF00501">
    <property type="entry name" value="AMP-binding"/>
    <property type="match status" value="1"/>
</dbReference>
<dbReference type="SUPFAM" id="SSF56801">
    <property type="entry name" value="Acetyl-CoA synthetase-like"/>
    <property type="match status" value="1"/>
</dbReference>
<dbReference type="InterPro" id="IPR020845">
    <property type="entry name" value="AMP-binding_CS"/>
</dbReference>
<sequence>MTTSPAGCATRQLAEAFWAADRSVPLVDDTVGGLLAARAAEHPGRKALVAASHDGGDSVQLSYAELFEEARRVAGALAALADPGDFVALWAPNVVEWTLIQYGAALAGVVLVALNPLLRESELDYALRHCRASVLLHADVSRDYRMVDVAERVCRDIAGLRRVSLSDTAAWKSTGVDPHIFSRAPVDPDTPVMLQYTSGTTGLPKGVLLTHRALVNVAKLTMEATRVPKAAVCMNPLPLFHTAGCVIATLGPLWVGGTAVVCGRFTPGSALSALRAHGATVLFYVPTLLRALLEHQRASNEPAPALRIIMGGAADVSAELIDGAAAVFGANVYNLYGQTELAPVLTLTRPSDSHADRLCTVGRPLPQVDCKVIDPCEGHVVPVGQTGEICARGYQQFVEYLHDPEGTARALDADGFLRTGDLGTMDDRGFITVTGRLKELIIRGGENLSPAEIERVVTQFDCVEESVAVGLPDDRLGEIVCVVCRGAGLRRSALKDDLIAHCRARMAAYKVPVRWFLADQFPVTATGKVRRFALREAILRNELDEL</sequence>
<keyword evidence="6" id="KW-1185">Reference proteome</keyword>
<dbReference type="Gene3D" id="3.30.300.30">
    <property type="match status" value="1"/>
</dbReference>
<dbReference type="InterPro" id="IPR042099">
    <property type="entry name" value="ANL_N_sf"/>
</dbReference>
<keyword evidence="2 5" id="KW-0436">Ligase</keyword>
<dbReference type="Gene3D" id="3.40.50.12780">
    <property type="entry name" value="N-terminal domain of ligase-like"/>
    <property type="match status" value="1"/>
</dbReference>
<evidence type="ECO:0000259" key="3">
    <source>
        <dbReference type="Pfam" id="PF00501"/>
    </source>
</evidence>
<dbReference type="PANTHER" id="PTHR43201">
    <property type="entry name" value="ACYL-COA SYNTHETASE"/>
    <property type="match status" value="1"/>
</dbReference>
<dbReference type="InterPro" id="IPR000873">
    <property type="entry name" value="AMP-dep_synth/lig_dom"/>
</dbReference>
<evidence type="ECO:0000313" key="5">
    <source>
        <dbReference type="EMBL" id="ORW73125.1"/>
    </source>
</evidence>
<comment type="similarity">
    <text evidence="1">Belongs to the ATP-dependent AMP-binding enzyme family.</text>
</comment>
<dbReference type="RefSeq" id="WP_085254770.1">
    <property type="nucleotide sequence ID" value="NZ_AP022573.1"/>
</dbReference>
<evidence type="ECO:0000256" key="2">
    <source>
        <dbReference type="ARBA" id="ARBA00022598"/>
    </source>
</evidence>
<evidence type="ECO:0000313" key="6">
    <source>
        <dbReference type="Proteomes" id="UP000193387"/>
    </source>
</evidence>
<dbReference type="Pfam" id="PF13193">
    <property type="entry name" value="AMP-binding_C"/>
    <property type="match status" value="1"/>
</dbReference>
<feature type="domain" description="AMP-dependent synthetase/ligase" evidence="3">
    <location>
        <begin position="36"/>
        <end position="401"/>
    </location>
</feature>
<comment type="caution">
    <text evidence="5">The sequence shown here is derived from an EMBL/GenBank/DDBJ whole genome shotgun (WGS) entry which is preliminary data.</text>
</comment>
<evidence type="ECO:0000259" key="4">
    <source>
        <dbReference type="Pfam" id="PF13193"/>
    </source>
</evidence>
<dbReference type="InterPro" id="IPR045851">
    <property type="entry name" value="AMP-bd_C_sf"/>
</dbReference>
<dbReference type="PROSITE" id="PS00455">
    <property type="entry name" value="AMP_BINDING"/>
    <property type="match status" value="1"/>
</dbReference>
<proteinExistence type="inferred from homology"/>
<dbReference type="PANTHER" id="PTHR43201:SF5">
    <property type="entry name" value="MEDIUM-CHAIN ACYL-COA LIGASE ACSF2, MITOCHONDRIAL"/>
    <property type="match status" value="1"/>
</dbReference>
<gene>
    <name evidence="5" type="ORF">AWC23_07865</name>
</gene>
<name>A0AAJ3TW49_9MYCO</name>
<dbReference type="EMBL" id="LQPR01000020">
    <property type="protein sequence ID" value="ORW73125.1"/>
    <property type="molecule type" value="Genomic_DNA"/>
</dbReference>
<dbReference type="InterPro" id="IPR025110">
    <property type="entry name" value="AMP-bd_C"/>
</dbReference>
<evidence type="ECO:0000256" key="1">
    <source>
        <dbReference type="ARBA" id="ARBA00006432"/>
    </source>
</evidence>
<feature type="domain" description="AMP-binding enzyme C-terminal" evidence="4">
    <location>
        <begin position="452"/>
        <end position="528"/>
    </location>
</feature>
<dbReference type="GO" id="GO:0031956">
    <property type="term" value="F:medium-chain fatty acid-CoA ligase activity"/>
    <property type="evidence" value="ECO:0007669"/>
    <property type="project" value="TreeGrafter"/>
</dbReference>
<dbReference type="AlphaFoldDB" id="A0AAJ3TW49"/>